<reference evidence="6 7" key="1">
    <citation type="submission" date="2018-04" db="EMBL/GenBank/DDBJ databases">
        <title>Genomic Encyclopedia of Type Strains, Phase IV (KMG-IV): sequencing the most valuable type-strain genomes for metagenomic binning, comparative biology and taxonomic classification.</title>
        <authorList>
            <person name="Goeker M."/>
        </authorList>
    </citation>
    <scope>NUCLEOTIDE SEQUENCE [LARGE SCALE GENOMIC DNA]</scope>
    <source>
        <strain evidence="6 7">DSM 28520</strain>
    </source>
</reference>
<sequence length="396" mass="44298">MLSSRTFRYLLNLILLVGGIILVTGMARANKSAAQSSTNTADSVTYVFSEEITHFFPAVADIMEEDTVRTIVVDEAGKMLGYLLYTSPYTDDVEGYNGSTPVAIAFDTEDRIIGTMLLPNDETPSFARRVERAGLYDSWNGLTAEEALTLEVDGVSGATYTSEAVILCVQKRLEIYLGQKKNQKADIWGLVRTGGSIGVIGLALLCYFFPSKARPYRLYLLALSIVFLGFLQGSFLSIEGTYHWLATGFPITIQWLLIGLFVLAVILPLITNKPFYCTWVCPFGAAQELMGKITKRKLRIPQRWYKALTLIRPYLLVLIVVLLLLGFVGDLSQWEPFTAFIFRSATIWVLVLAGLMLLASIFVNHPWCRFFCPTGQLLENVRKCSPRNLRRAEAHQ</sequence>
<proteinExistence type="predicted"/>
<dbReference type="EMBL" id="QEKY01000008">
    <property type="protein sequence ID" value="PVZ09865.1"/>
    <property type="molecule type" value="Genomic_DNA"/>
</dbReference>
<dbReference type="AlphaFoldDB" id="A0A2U1FCE8"/>
<evidence type="ECO:0000256" key="1">
    <source>
        <dbReference type="ARBA" id="ARBA00004236"/>
    </source>
</evidence>
<comment type="caution">
    <text evidence="6">The sequence shown here is derived from an EMBL/GenBank/DDBJ whole genome shotgun (WGS) entry which is preliminary data.</text>
</comment>
<organism evidence="6 7">
    <name type="scientific">Porphyromonas loveana</name>
    <dbReference type="NCBI Taxonomy" id="1884669"/>
    <lineage>
        <taxon>Bacteria</taxon>
        <taxon>Pseudomonadati</taxon>
        <taxon>Bacteroidota</taxon>
        <taxon>Bacteroidia</taxon>
        <taxon>Bacteroidales</taxon>
        <taxon>Porphyromonadaceae</taxon>
        <taxon>Porphyromonas</taxon>
    </lineage>
</organism>
<evidence type="ECO:0000256" key="4">
    <source>
        <dbReference type="SAM" id="Phobius"/>
    </source>
</evidence>
<dbReference type="Pfam" id="PF04205">
    <property type="entry name" value="FMN_bind"/>
    <property type="match status" value="1"/>
</dbReference>
<keyword evidence="4" id="KW-1133">Transmembrane helix</keyword>
<feature type="transmembrane region" description="Helical" evidence="4">
    <location>
        <begin position="304"/>
        <end position="328"/>
    </location>
</feature>
<dbReference type="GO" id="GO:0010181">
    <property type="term" value="F:FMN binding"/>
    <property type="evidence" value="ECO:0007669"/>
    <property type="project" value="InterPro"/>
</dbReference>
<name>A0A2U1FCE8_9PORP</name>
<dbReference type="PANTHER" id="PTHR30224:SF4">
    <property type="entry name" value="ELECTRON TRANSPORT PROTEIN YCCM-RELATED"/>
    <property type="match status" value="1"/>
</dbReference>
<gene>
    <name evidence="6" type="ORF">C7382_10854</name>
</gene>
<feature type="transmembrane region" description="Helical" evidence="4">
    <location>
        <begin position="244"/>
        <end position="270"/>
    </location>
</feature>
<dbReference type="InterPro" id="IPR017896">
    <property type="entry name" value="4Fe4S_Fe-S-bd"/>
</dbReference>
<dbReference type="SMART" id="SM00900">
    <property type="entry name" value="FMN_bind"/>
    <property type="match status" value="1"/>
</dbReference>
<keyword evidence="2" id="KW-1003">Cell membrane</keyword>
<dbReference type="GO" id="GO:0005886">
    <property type="term" value="C:plasma membrane"/>
    <property type="evidence" value="ECO:0007669"/>
    <property type="project" value="UniProtKB-SubCell"/>
</dbReference>
<accession>A0A2U1FCE8</accession>
<dbReference type="Pfam" id="PF12801">
    <property type="entry name" value="Fer4_5"/>
    <property type="match status" value="2"/>
</dbReference>
<dbReference type="PANTHER" id="PTHR30224">
    <property type="entry name" value="ELECTRON TRANSPORT PROTEIN"/>
    <property type="match status" value="1"/>
</dbReference>
<dbReference type="GeneID" id="94550835"/>
<evidence type="ECO:0000259" key="5">
    <source>
        <dbReference type="SMART" id="SM00900"/>
    </source>
</evidence>
<feature type="domain" description="FMN-binding" evidence="5">
    <location>
        <begin position="95"/>
        <end position="176"/>
    </location>
</feature>
<evidence type="ECO:0000313" key="6">
    <source>
        <dbReference type="EMBL" id="PVZ09865.1"/>
    </source>
</evidence>
<evidence type="ECO:0000256" key="3">
    <source>
        <dbReference type="ARBA" id="ARBA00023136"/>
    </source>
</evidence>
<comment type="subcellular location">
    <subcellularLocation>
        <location evidence="1">Cell membrane</location>
    </subcellularLocation>
</comment>
<evidence type="ECO:0000256" key="2">
    <source>
        <dbReference type="ARBA" id="ARBA00022475"/>
    </source>
</evidence>
<evidence type="ECO:0000313" key="7">
    <source>
        <dbReference type="Proteomes" id="UP000245462"/>
    </source>
</evidence>
<feature type="transmembrane region" description="Helical" evidence="4">
    <location>
        <begin position="340"/>
        <end position="363"/>
    </location>
</feature>
<feature type="transmembrane region" description="Helical" evidence="4">
    <location>
        <begin position="218"/>
        <end position="238"/>
    </location>
</feature>
<protein>
    <submittedName>
        <fullName evidence="6">4Fe-4S binding protein</fullName>
    </submittedName>
</protein>
<dbReference type="InterPro" id="IPR007329">
    <property type="entry name" value="FMN-bd"/>
</dbReference>
<dbReference type="OrthoDB" id="9806398at2"/>
<feature type="transmembrane region" description="Helical" evidence="4">
    <location>
        <begin position="187"/>
        <end position="209"/>
    </location>
</feature>
<dbReference type="InterPro" id="IPR052378">
    <property type="entry name" value="NosR_regulator"/>
</dbReference>
<keyword evidence="7" id="KW-1185">Reference proteome</keyword>
<keyword evidence="4" id="KW-0812">Transmembrane</keyword>
<dbReference type="Proteomes" id="UP000245462">
    <property type="component" value="Unassembled WGS sequence"/>
</dbReference>
<dbReference type="RefSeq" id="WP_116679364.1">
    <property type="nucleotide sequence ID" value="NZ_JBGZCK010000114.1"/>
</dbReference>
<keyword evidence="3 4" id="KW-0472">Membrane</keyword>